<reference evidence="3 4" key="1">
    <citation type="journal article" date="2018" name="Evol. Lett.">
        <title>Horizontal gene cluster transfer increased hallucinogenic mushroom diversity.</title>
        <authorList>
            <person name="Reynolds H.T."/>
            <person name="Vijayakumar V."/>
            <person name="Gluck-Thaler E."/>
            <person name="Korotkin H.B."/>
            <person name="Matheny P.B."/>
            <person name="Slot J.C."/>
        </authorList>
    </citation>
    <scope>NUCLEOTIDE SEQUENCE [LARGE SCALE GENOMIC DNA]</scope>
    <source>
        <strain evidence="3 4">2629</strain>
    </source>
</reference>
<dbReference type="InterPro" id="IPR006073">
    <property type="entry name" value="GTP-bd"/>
</dbReference>
<dbReference type="InParanoid" id="A0A409YJE7"/>
<dbReference type="EMBL" id="NHTK01001097">
    <property type="protein sequence ID" value="PPR03141.1"/>
    <property type="molecule type" value="Genomic_DNA"/>
</dbReference>
<proteinExistence type="predicted"/>
<dbReference type="SUPFAM" id="SSF52540">
    <property type="entry name" value="P-loop containing nucleoside triphosphate hydrolases"/>
    <property type="match status" value="1"/>
</dbReference>
<feature type="domain" description="G" evidence="2">
    <location>
        <begin position="32"/>
        <end position="119"/>
    </location>
</feature>
<dbReference type="AlphaFoldDB" id="A0A409YJE7"/>
<evidence type="ECO:0000259" key="2">
    <source>
        <dbReference type="Pfam" id="PF01926"/>
    </source>
</evidence>
<evidence type="ECO:0000256" key="1">
    <source>
        <dbReference type="SAM" id="Coils"/>
    </source>
</evidence>
<dbReference type="STRING" id="181874.A0A409YJE7"/>
<protein>
    <recommendedName>
        <fullName evidence="2">G domain-containing protein</fullName>
    </recommendedName>
</protein>
<comment type="caution">
    <text evidence="3">The sequence shown here is derived from an EMBL/GenBank/DDBJ whole genome shotgun (WGS) entry which is preliminary data.</text>
</comment>
<dbReference type="CDD" id="cd00882">
    <property type="entry name" value="Ras_like_GTPase"/>
    <property type="match status" value="1"/>
</dbReference>
<organism evidence="3 4">
    <name type="scientific">Panaeolus cyanescens</name>
    <dbReference type="NCBI Taxonomy" id="181874"/>
    <lineage>
        <taxon>Eukaryota</taxon>
        <taxon>Fungi</taxon>
        <taxon>Dikarya</taxon>
        <taxon>Basidiomycota</taxon>
        <taxon>Agaricomycotina</taxon>
        <taxon>Agaricomycetes</taxon>
        <taxon>Agaricomycetidae</taxon>
        <taxon>Agaricales</taxon>
        <taxon>Agaricineae</taxon>
        <taxon>Galeropsidaceae</taxon>
        <taxon>Panaeolus</taxon>
    </lineage>
</organism>
<name>A0A409YJE7_9AGAR</name>
<evidence type="ECO:0000313" key="4">
    <source>
        <dbReference type="Proteomes" id="UP000284842"/>
    </source>
</evidence>
<keyword evidence="4" id="KW-1185">Reference proteome</keyword>
<sequence length="353" mass="39147">MSLPIFNHITISGAVSVVPIDTKPKAGGYALFIMGPTGAGKSKFIESLSGGQLHGISKDQLDGFTQEISVYEITNLTVDGLDLVYIIDTPGFLDRKISELDIISKVNKWMTNDLMVLFTRVIYCIPISDIRLCGSKSRTFDSFKSIAGIEAANEITIMTTMWDTLWTKSGKERAGRNFQRLRSHVFADLVAQGATLERSLNTQESALQIIDGLCGRWSRQLLAFRNVSHPFAESPFIPGLIAELQGRIAQLQAHKTVLEEDLTRLGNTPTKLSDPMLHVVLKERLKEVEDDLLRFESQLLQFGRPRSPLPTGFSTSLPVESTNDVGRVLDTTGADRRDHIKKFAKKMLKGIGL</sequence>
<feature type="coiled-coil region" evidence="1">
    <location>
        <begin position="241"/>
        <end position="298"/>
    </location>
</feature>
<dbReference type="GO" id="GO:0005525">
    <property type="term" value="F:GTP binding"/>
    <property type="evidence" value="ECO:0007669"/>
    <property type="project" value="InterPro"/>
</dbReference>
<evidence type="ECO:0000313" key="3">
    <source>
        <dbReference type="EMBL" id="PPR03141.1"/>
    </source>
</evidence>
<dbReference type="Pfam" id="PF01926">
    <property type="entry name" value="MMR_HSR1"/>
    <property type="match status" value="1"/>
</dbReference>
<dbReference type="Proteomes" id="UP000284842">
    <property type="component" value="Unassembled WGS sequence"/>
</dbReference>
<dbReference type="OrthoDB" id="8954335at2759"/>
<accession>A0A409YJE7</accession>
<gene>
    <name evidence="3" type="ORF">CVT24_012760</name>
</gene>
<dbReference type="Gene3D" id="3.40.50.300">
    <property type="entry name" value="P-loop containing nucleotide triphosphate hydrolases"/>
    <property type="match status" value="1"/>
</dbReference>
<keyword evidence="1" id="KW-0175">Coiled coil</keyword>
<dbReference type="InterPro" id="IPR027417">
    <property type="entry name" value="P-loop_NTPase"/>
</dbReference>